<protein>
    <submittedName>
        <fullName evidence="5">SH3 domain-containing protein</fullName>
    </submittedName>
</protein>
<dbReference type="Proteomes" id="UP000007802">
    <property type="component" value="Unassembled WGS sequence"/>
</dbReference>
<dbReference type="SMART" id="SM00326">
    <property type="entry name" value="SH3"/>
    <property type="match status" value="1"/>
</dbReference>
<feature type="compositionally biased region" description="Polar residues" evidence="3">
    <location>
        <begin position="654"/>
        <end position="677"/>
    </location>
</feature>
<dbReference type="InterPro" id="IPR036028">
    <property type="entry name" value="SH3-like_dom_sf"/>
</dbReference>
<dbReference type="HOGENOM" id="CLU_002511_0_1_1"/>
<dbReference type="InterPro" id="IPR052557">
    <property type="entry name" value="CAP/Cytokinesis_protein"/>
</dbReference>
<feature type="region of interest" description="Disordered" evidence="3">
    <location>
        <begin position="102"/>
        <end position="477"/>
    </location>
</feature>
<dbReference type="Gene3D" id="2.30.30.40">
    <property type="entry name" value="SH3 Domains"/>
    <property type="match status" value="1"/>
</dbReference>
<gene>
    <name evidence="5" type="ORF">BDDG_05041</name>
</gene>
<feature type="compositionally biased region" description="Polar residues" evidence="3">
    <location>
        <begin position="163"/>
        <end position="181"/>
    </location>
</feature>
<dbReference type="InterPro" id="IPR056409">
    <property type="entry name" value="Ig_CYK3_C"/>
</dbReference>
<dbReference type="InterPro" id="IPR038765">
    <property type="entry name" value="Papain-like_cys_pep_sf"/>
</dbReference>
<evidence type="ECO:0000256" key="3">
    <source>
        <dbReference type="SAM" id="MobiDB-lite"/>
    </source>
</evidence>
<accession>F2TFT5</accession>
<evidence type="ECO:0000256" key="2">
    <source>
        <dbReference type="PROSITE-ProRule" id="PRU00192"/>
    </source>
</evidence>
<dbReference type="Pfam" id="PF07653">
    <property type="entry name" value="SH3_2"/>
    <property type="match status" value="1"/>
</dbReference>
<dbReference type="GO" id="GO:0110085">
    <property type="term" value="C:mitotic actomyosin contractile ring"/>
    <property type="evidence" value="ECO:0007669"/>
    <property type="project" value="TreeGrafter"/>
</dbReference>
<dbReference type="Gene3D" id="3.10.620.30">
    <property type="match status" value="1"/>
</dbReference>
<dbReference type="SUPFAM" id="SSF50044">
    <property type="entry name" value="SH3-domain"/>
    <property type="match status" value="1"/>
</dbReference>
<keyword evidence="1 2" id="KW-0728">SH3 domain</keyword>
<feature type="compositionally biased region" description="Basic residues" evidence="3">
    <location>
        <begin position="188"/>
        <end position="202"/>
    </location>
</feature>
<feature type="compositionally biased region" description="Low complexity" evidence="3">
    <location>
        <begin position="1261"/>
        <end position="1272"/>
    </location>
</feature>
<reference evidence="5" key="1">
    <citation type="submission" date="2010-03" db="EMBL/GenBank/DDBJ databases">
        <title>Annotation of Blastomyces dermatitidis strain ATCC 18188.</title>
        <authorList>
            <consortium name="The Broad Institute Genome Sequencing Platform"/>
            <consortium name="Broad Institute Genome Sequencing Center for Infectious Disease."/>
            <person name="Cuomo C."/>
            <person name="Klein B."/>
            <person name="Sullivan T."/>
            <person name="Heitman J."/>
            <person name="Young S."/>
            <person name="Zeng Q."/>
            <person name="Gargeya S."/>
            <person name="Alvarado L."/>
            <person name="Berlin A.M."/>
            <person name="Chapman S.B."/>
            <person name="Chen Z."/>
            <person name="Freedman E."/>
            <person name="Gellesch M."/>
            <person name="Goldberg J."/>
            <person name="Griggs A."/>
            <person name="Gujja S."/>
            <person name="Heilman E."/>
            <person name="Heiman D."/>
            <person name="Howarth C."/>
            <person name="Mehta T."/>
            <person name="Neiman D."/>
            <person name="Pearson M."/>
            <person name="Roberts A."/>
            <person name="Saif S."/>
            <person name="Shea T."/>
            <person name="Shenoy N."/>
            <person name="Sisk P."/>
            <person name="Stolte C."/>
            <person name="Sykes S."/>
            <person name="White J."/>
            <person name="Yandava C."/>
            <person name="Haas B."/>
            <person name="Nusbaum C."/>
            <person name="Birren B."/>
        </authorList>
    </citation>
    <scope>NUCLEOTIDE SEQUENCE [LARGE SCALE GENOMIC DNA]</scope>
    <source>
        <strain evidence="5">ATCC 18188</strain>
    </source>
</reference>
<evidence type="ECO:0000259" key="4">
    <source>
        <dbReference type="PROSITE" id="PS50002"/>
    </source>
</evidence>
<proteinExistence type="predicted"/>
<dbReference type="EMBL" id="GG749430">
    <property type="protein sequence ID" value="EGE82098.1"/>
    <property type="molecule type" value="Genomic_DNA"/>
</dbReference>
<dbReference type="InterPro" id="IPR002931">
    <property type="entry name" value="Transglutaminase-like"/>
</dbReference>
<dbReference type="PROSITE" id="PS50002">
    <property type="entry name" value="SH3"/>
    <property type="match status" value="1"/>
</dbReference>
<feature type="compositionally biased region" description="Low complexity" evidence="3">
    <location>
        <begin position="138"/>
        <end position="162"/>
    </location>
</feature>
<feature type="compositionally biased region" description="Polar residues" evidence="3">
    <location>
        <begin position="430"/>
        <end position="441"/>
    </location>
</feature>
<dbReference type="PANTHER" id="PTHR46333:SF2">
    <property type="entry name" value="CYTOKINESIS PROTEIN 3"/>
    <property type="match status" value="1"/>
</dbReference>
<organism evidence="5">
    <name type="scientific">Ajellomyces dermatitidis (strain ATCC 18188 / CBS 674.68)</name>
    <name type="common">Blastomyces dermatitidis</name>
    <dbReference type="NCBI Taxonomy" id="653446"/>
    <lineage>
        <taxon>Eukaryota</taxon>
        <taxon>Fungi</taxon>
        <taxon>Dikarya</taxon>
        <taxon>Ascomycota</taxon>
        <taxon>Pezizomycotina</taxon>
        <taxon>Eurotiomycetes</taxon>
        <taxon>Eurotiomycetidae</taxon>
        <taxon>Onygenales</taxon>
        <taxon>Ajellomycetaceae</taxon>
        <taxon>Blastomyces</taxon>
    </lineage>
</organism>
<dbReference type="SMART" id="SM00460">
    <property type="entry name" value="TGc"/>
    <property type="match status" value="1"/>
</dbReference>
<dbReference type="OrthoDB" id="6129702at2759"/>
<feature type="domain" description="SH3" evidence="4">
    <location>
        <begin position="11"/>
        <end position="73"/>
    </location>
</feature>
<dbReference type="FunFam" id="2.30.30.40:FF:000168">
    <property type="entry name" value="SH3 domain protein (Cyk3)"/>
    <property type="match status" value="1"/>
</dbReference>
<dbReference type="FunFam" id="3.10.620.30:FF:000005">
    <property type="entry name" value="SH3 domain protein (Cyk3), putative"/>
    <property type="match status" value="1"/>
</dbReference>
<name>F2TFT5_AJEDA</name>
<evidence type="ECO:0000313" key="5">
    <source>
        <dbReference type="EMBL" id="EGE82098.1"/>
    </source>
</evidence>
<dbReference type="GO" id="GO:0140278">
    <property type="term" value="P:mitotic division septum assembly"/>
    <property type="evidence" value="ECO:0007669"/>
    <property type="project" value="TreeGrafter"/>
</dbReference>
<dbReference type="Pfam" id="PF24584">
    <property type="entry name" value="Ig_CYK3_C"/>
    <property type="match status" value="2"/>
</dbReference>
<feature type="region of interest" description="Disordered" evidence="3">
    <location>
        <begin position="531"/>
        <end position="563"/>
    </location>
</feature>
<feature type="compositionally biased region" description="Low complexity" evidence="3">
    <location>
        <begin position="642"/>
        <end position="653"/>
    </location>
</feature>
<feature type="compositionally biased region" description="Polar residues" evidence="3">
    <location>
        <begin position="213"/>
        <end position="225"/>
    </location>
</feature>
<dbReference type="InterPro" id="IPR001452">
    <property type="entry name" value="SH3_domain"/>
</dbReference>
<feature type="compositionally biased region" description="Low complexity" evidence="3">
    <location>
        <begin position="678"/>
        <end position="691"/>
    </location>
</feature>
<dbReference type="PANTHER" id="PTHR46333">
    <property type="entry name" value="CYTOKINESIS PROTEIN 3"/>
    <property type="match status" value="1"/>
</dbReference>
<dbReference type="Pfam" id="PF01841">
    <property type="entry name" value="Transglut_core"/>
    <property type="match status" value="1"/>
</dbReference>
<dbReference type="CDD" id="cd11889">
    <property type="entry name" value="SH3_Cyk3p-like"/>
    <property type="match status" value="1"/>
</dbReference>
<feature type="compositionally biased region" description="Polar residues" evidence="3">
    <location>
        <begin position="307"/>
        <end position="317"/>
    </location>
</feature>
<dbReference type="SUPFAM" id="SSF54001">
    <property type="entry name" value="Cysteine proteinases"/>
    <property type="match status" value="1"/>
</dbReference>
<feature type="region of interest" description="Disordered" evidence="3">
    <location>
        <begin position="642"/>
        <end position="742"/>
    </location>
</feature>
<sequence length="1408" mass="153298">MAPAAPGLPTRFPCWCQAVYSWGGETKRDLGFVEGDLIECLNAGDGSWWTGRLRRDKRMVGVFPSNFVKVLGDDFVPGSRSVSPMPGGPAGLTMDLRRISASNSAASPRKQKTFRKPFQGYKEAVGPSEALRKRQNDDNMNNNNKNNNNSNVNNNNENHINNTGQTVSASGNPSRASTGSAGTPPASSKHRGSLSRQSPRHSPHSDPPAPVQHRSSISHAISPSPGQHAGSVRREISPAPIQHRGSFSHHPTSPLPVRHHHSSSNPTPHTASTAPMQHRGSFSHHHRPISPAPAPYHETVPRALSPLSMQHNHSVSNPHPRDLSPGPIQHHQSVSRAVSPSPMEHHSFSNPYPRALSPGPIQHHQSISRAVSPSPMEHHSFSNPYPRALSPGPIQHHHSFSHSHPRALSPGPARDTESPPPPPPPHRISVKTQPRMHSQSPIPTPDDMDHVYPTKARTPSPHSHSPAIYGHTPSPLRDAMEDVMSSLQDMGLNHDGPVEHPRRSPSPFHPWSPEAFDKLHKNDVPNPIQRPMTSLGLGGGDDQLQENSHHNFTHQYNDGPPQLNNYVQRMESRLRKLHAQSRKSSDELHISPSSKDLPPIPPPKGPSDSRPQSSSNQDNPGSRLRIRRSAYELGKDVLERTFTTKSSATTSSSGVQSNATSSTSSTGRTNQSVMSGPSASGLSATSAASYARHTNRPNTAMDNLRPSGLIGSDKSSDSGLRPQTPLTGISYHSSHDSSRQGATSAVGWNEYSKDAPSMYGGLTTLKSKKTGFFKKIIESAKTGAATARSNIAAGPGGAVSPTKSRMAVGISSYASPHSAKSVARDTGLGASVDWVQVRRDVNRCTTPSHHELIERAERCQMLDYPVIYAVEELYESAEGDEGIDGLPIAEPTNWAAVNLQLVDKSVRFISSLPAMINPIGLSQGYICRPHRSDGQRLRAIFTWVAERIAWDDDIDGDVDLKRVLYMKRGSPKEVAYLVQEMCSAVGLHAEVVHGYLKTPGEQLDLDSLSHPNHWWNAVLIDGEWRIMDCSLASPTHPRRSLYSSFNSQAAESWYFLARPMEICYSHVPINPEQQHICPPVSPDVLLALPCACPPFFKNNLRFPNYDTSLIRINGLEAVQLRVHVPPDVECVAEVEALSFDRDMDGDLFENGDISKKRALAQPDWIGGQKRFTIKAVLPGDEGQGVLKVYVGKKGLMHSIKDIPHPLAFALPITHTGDNPTYDFILRHPTPHAQRHDLYVIQPQCAKLAVNNTFVFAVRQHPSSLPSSSPNPNDGNGRISPNPFARPTSALSMGSSVAASSNASSGSSYINQTFSASSSNVSSNGKQSQHPLKPAKLAIQAPSGRILRLTRKSEHALTTSICGDLTGDGPPDGSVWETVIKVGETGVWRGLVLADRSARWCVFGEWECF</sequence>
<feature type="region of interest" description="Disordered" evidence="3">
    <location>
        <begin position="575"/>
        <end position="626"/>
    </location>
</feature>
<evidence type="ECO:0000256" key="1">
    <source>
        <dbReference type="ARBA" id="ARBA00022443"/>
    </source>
</evidence>
<feature type="compositionally biased region" description="Basic residues" evidence="3">
    <location>
        <begin position="395"/>
        <end position="405"/>
    </location>
</feature>
<dbReference type="InterPro" id="IPR035553">
    <property type="entry name" value="Cyk3_SH3"/>
</dbReference>
<feature type="region of interest" description="Disordered" evidence="3">
    <location>
        <begin position="1260"/>
        <end position="1289"/>
    </location>
</feature>
<feature type="compositionally biased region" description="Low complexity" evidence="3">
    <location>
        <begin position="263"/>
        <end position="275"/>
    </location>
</feature>